<comment type="caution">
    <text evidence="2">The sequence shown here is derived from an EMBL/GenBank/DDBJ whole genome shotgun (WGS) entry which is preliminary data.</text>
</comment>
<name>A0ABR1HNN9_9HYPO</name>
<keyword evidence="3" id="KW-1185">Reference proteome</keyword>
<dbReference type="EMBL" id="JAZAVJ010000013">
    <property type="protein sequence ID" value="KAK7422845.1"/>
    <property type="molecule type" value="Genomic_DNA"/>
</dbReference>
<feature type="compositionally biased region" description="Low complexity" evidence="1">
    <location>
        <begin position="232"/>
        <end position="263"/>
    </location>
</feature>
<accession>A0ABR1HNN9</accession>
<reference evidence="2 3" key="1">
    <citation type="journal article" date="2025" name="Microbiol. Resour. Announc.">
        <title>Draft genome sequences for Neonectria magnoliae and Neonectria punicea, canker pathogens of Liriodendron tulipifera and Acer saccharum in West Virginia.</title>
        <authorList>
            <person name="Petronek H.M."/>
            <person name="Kasson M.T."/>
            <person name="Metheny A.M."/>
            <person name="Stauder C.M."/>
            <person name="Lovett B."/>
            <person name="Lynch S.C."/>
            <person name="Garnas J.R."/>
            <person name="Kasson L.R."/>
            <person name="Stajich J.E."/>
        </authorList>
    </citation>
    <scope>NUCLEOTIDE SEQUENCE [LARGE SCALE GENOMIC DNA]</scope>
    <source>
        <strain evidence="2 3">NRRL 64653</strain>
    </source>
</reference>
<dbReference type="Proteomes" id="UP001498476">
    <property type="component" value="Unassembled WGS sequence"/>
</dbReference>
<evidence type="ECO:0000313" key="2">
    <source>
        <dbReference type="EMBL" id="KAK7422845.1"/>
    </source>
</evidence>
<organism evidence="2 3">
    <name type="scientific">Neonectria punicea</name>
    <dbReference type="NCBI Taxonomy" id="979145"/>
    <lineage>
        <taxon>Eukaryota</taxon>
        <taxon>Fungi</taxon>
        <taxon>Dikarya</taxon>
        <taxon>Ascomycota</taxon>
        <taxon>Pezizomycotina</taxon>
        <taxon>Sordariomycetes</taxon>
        <taxon>Hypocreomycetidae</taxon>
        <taxon>Hypocreales</taxon>
        <taxon>Nectriaceae</taxon>
        <taxon>Neonectria</taxon>
    </lineage>
</organism>
<feature type="region of interest" description="Disordered" evidence="1">
    <location>
        <begin position="279"/>
        <end position="319"/>
    </location>
</feature>
<evidence type="ECO:0000256" key="1">
    <source>
        <dbReference type="SAM" id="MobiDB-lite"/>
    </source>
</evidence>
<sequence>MAPASPLSFVQLEQAALHVLHLIRNTRGLENTRLAVMGDLAVCKYLPQHGRVASIDLVISRCSSPGRVREGIVGHPMSPLVEKSGAVLYRHTSGWEMEVKLIPDWLCPYLPAAARPIREDTETLPYVSLEDLFVFKVDACGLHERDASKQREASDAAALLDLASKHTPLKLEEDKLDRVSQSLADIVEFSAPELDKSWWQRRLGMLADEQKSPQEILSELADHTQAMSSPTSLRASNYSSSSISRSSSYMSSASGHSVSSSISRSSSYMSSVSAHSASSSISSVATIDEKQPDKNGRPRKMSVTNKTARHKRHPSTGGAFTKTTLAVAMQRLELDRPASPGMALTNQI</sequence>
<gene>
    <name evidence="2" type="ORF">QQX98_001412</name>
</gene>
<evidence type="ECO:0000313" key="3">
    <source>
        <dbReference type="Proteomes" id="UP001498476"/>
    </source>
</evidence>
<feature type="region of interest" description="Disordered" evidence="1">
    <location>
        <begin position="224"/>
        <end position="263"/>
    </location>
</feature>
<feature type="compositionally biased region" description="Basic and acidic residues" evidence="1">
    <location>
        <begin position="287"/>
        <end position="296"/>
    </location>
</feature>
<proteinExistence type="predicted"/>
<protein>
    <submittedName>
        <fullName evidence="2">Uncharacterized protein</fullName>
    </submittedName>
</protein>